<dbReference type="InterPro" id="IPR043917">
    <property type="entry name" value="DUF5753"/>
</dbReference>
<dbReference type="SMART" id="SM00530">
    <property type="entry name" value="HTH_XRE"/>
    <property type="match status" value="1"/>
</dbReference>
<accession>A0ABP5HRP1</accession>
<dbReference type="CDD" id="cd00093">
    <property type="entry name" value="HTH_XRE"/>
    <property type="match status" value="1"/>
</dbReference>
<gene>
    <name evidence="2" type="primary">whiJ</name>
    <name evidence="2" type="ORF">GCM10009801_44980</name>
</gene>
<evidence type="ECO:0000313" key="2">
    <source>
        <dbReference type="EMBL" id="GAA2084107.1"/>
    </source>
</evidence>
<name>A0ABP5HRP1_9ACTN</name>
<dbReference type="Pfam" id="PF13560">
    <property type="entry name" value="HTH_31"/>
    <property type="match status" value="1"/>
</dbReference>
<dbReference type="PROSITE" id="PS50943">
    <property type="entry name" value="HTH_CROC1"/>
    <property type="match status" value="1"/>
</dbReference>
<keyword evidence="3" id="KW-1185">Reference proteome</keyword>
<evidence type="ECO:0000313" key="3">
    <source>
        <dbReference type="Proteomes" id="UP001500016"/>
    </source>
</evidence>
<dbReference type="Proteomes" id="UP001500016">
    <property type="component" value="Unassembled WGS sequence"/>
</dbReference>
<dbReference type="InterPro" id="IPR010982">
    <property type="entry name" value="Lambda_DNA-bd_dom_sf"/>
</dbReference>
<dbReference type="Gene3D" id="1.10.260.40">
    <property type="entry name" value="lambda repressor-like DNA-binding domains"/>
    <property type="match status" value="1"/>
</dbReference>
<organism evidence="2 3">
    <name type="scientific">Streptomyces albiaxialis</name>
    <dbReference type="NCBI Taxonomy" id="329523"/>
    <lineage>
        <taxon>Bacteria</taxon>
        <taxon>Bacillati</taxon>
        <taxon>Actinomycetota</taxon>
        <taxon>Actinomycetes</taxon>
        <taxon>Kitasatosporales</taxon>
        <taxon>Streptomycetaceae</taxon>
        <taxon>Streptomyces</taxon>
    </lineage>
</organism>
<dbReference type="SUPFAM" id="SSF47413">
    <property type="entry name" value="lambda repressor-like DNA-binding domains"/>
    <property type="match status" value="1"/>
</dbReference>
<evidence type="ECO:0000259" key="1">
    <source>
        <dbReference type="PROSITE" id="PS50943"/>
    </source>
</evidence>
<dbReference type="EMBL" id="BAAAPE010000012">
    <property type="protein sequence ID" value="GAA2084107.1"/>
    <property type="molecule type" value="Genomic_DNA"/>
</dbReference>
<protein>
    <submittedName>
        <fullName evidence="2">Transcriptional regulator WhiJ</fullName>
    </submittedName>
</protein>
<dbReference type="RefSeq" id="WP_344530967.1">
    <property type="nucleotide sequence ID" value="NZ_BAAAPE010000012.1"/>
</dbReference>
<dbReference type="InterPro" id="IPR001387">
    <property type="entry name" value="Cro/C1-type_HTH"/>
</dbReference>
<dbReference type="Pfam" id="PF19054">
    <property type="entry name" value="DUF5753"/>
    <property type="match status" value="1"/>
</dbReference>
<sequence length="283" mass="31915">MPLRSQPTARQMRLGAELRRLRDAAGLSAREVAGLLGSNSAVMSQMEAGNGGVSAERVRRLAAHYACDDTDYIDALVAMATDRTKGWWEEYRGVLPPEFLDVSELEHHATYRSDVVLMHVPGLLQTEEYARAIFGYRYPPLPESELQPRVEHRMRRREFIEGDAPLRYDAITHEAALRIRVGDRASARRQLEWMLTLSAVDHITVRVIPFAREGFGGGGWSMGYVGGPVPRLDTVIRDTPHGTYFLDAEAQLRRAQGLFHKMEEAALTPRQSHDFIHQVAKEL</sequence>
<comment type="caution">
    <text evidence="2">The sequence shown here is derived from an EMBL/GenBank/DDBJ whole genome shotgun (WGS) entry which is preliminary data.</text>
</comment>
<proteinExistence type="predicted"/>
<feature type="domain" description="HTH cro/C1-type" evidence="1">
    <location>
        <begin position="18"/>
        <end position="73"/>
    </location>
</feature>
<reference evidence="3" key="1">
    <citation type="journal article" date="2019" name="Int. J. Syst. Evol. Microbiol.">
        <title>The Global Catalogue of Microorganisms (GCM) 10K type strain sequencing project: providing services to taxonomists for standard genome sequencing and annotation.</title>
        <authorList>
            <consortium name="The Broad Institute Genomics Platform"/>
            <consortium name="The Broad Institute Genome Sequencing Center for Infectious Disease"/>
            <person name="Wu L."/>
            <person name="Ma J."/>
        </authorList>
    </citation>
    <scope>NUCLEOTIDE SEQUENCE [LARGE SCALE GENOMIC DNA]</scope>
    <source>
        <strain evidence="3">JCM 15478</strain>
    </source>
</reference>